<sequence>MRRRVGTWGCRPTVEKEERELTELRSKEQSCSGSERGVDGAAAGCVVDQWQLRQGCTKLRQGYAELRRGYAEYAGFYGVLAFAIYNFELIAPMPI</sequence>
<name>A0AAP0QAA6_9MAGN</name>
<evidence type="ECO:0000256" key="1">
    <source>
        <dbReference type="SAM" id="Phobius"/>
    </source>
</evidence>
<dbReference type="Proteomes" id="UP001420932">
    <property type="component" value="Unassembled WGS sequence"/>
</dbReference>
<evidence type="ECO:0000313" key="2">
    <source>
        <dbReference type="EMBL" id="KAK9168701.1"/>
    </source>
</evidence>
<accession>A0AAP0QAA6</accession>
<reference evidence="2 3" key="1">
    <citation type="submission" date="2024-01" db="EMBL/GenBank/DDBJ databases">
        <title>Genome assemblies of Stephania.</title>
        <authorList>
            <person name="Yang L."/>
        </authorList>
    </citation>
    <scope>NUCLEOTIDE SEQUENCE [LARGE SCALE GENOMIC DNA]</scope>
    <source>
        <strain evidence="2">YNDBR</strain>
        <tissue evidence="2">Leaf</tissue>
    </source>
</reference>
<proteinExistence type="predicted"/>
<protein>
    <submittedName>
        <fullName evidence="2">Uncharacterized protein</fullName>
    </submittedName>
</protein>
<keyword evidence="1" id="KW-1133">Transmembrane helix</keyword>
<dbReference type="AlphaFoldDB" id="A0AAP0QAA6"/>
<keyword evidence="3" id="KW-1185">Reference proteome</keyword>
<dbReference type="EMBL" id="JBBNAF010000001">
    <property type="protein sequence ID" value="KAK9168701.1"/>
    <property type="molecule type" value="Genomic_DNA"/>
</dbReference>
<keyword evidence="1" id="KW-0812">Transmembrane</keyword>
<keyword evidence="1" id="KW-0472">Membrane</keyword>
<evidence type="ECO:0000313" key="3">
    <source>
        <dbReference type="Proteomes" id="UP001420932"/>
    </source>
</evidence>
<gene>
    <name evidence="2" type="ORF">Syun_000841</name>
</gene>
<comment type="caution">
    <text evidence="2">The sequence shown here is derived from an EMBL/GenBank/DDBJ whole genome shotgun (WGS) entry which is preliminary data.</text>
</comment>
<organism evidence="2 3">
    <name type="scientific">Stephania yunnanensis</name>
    <dbReference type="NCBI Taxonomy" id="152371"/>
    <lineage>
        <taxon>Eukaryota</taxon>
        <taxon>Viridiplantae</taxon>
        <taxon>Streptophyta</taxon>
        <taxon>Embryophyta</taxon>
        <taxon>Tracheophyta</taxon>
        <taxon>Spermatophyta</taxon>
        <taxon>Magnoliopsida</taxon>
        <taxon>Ranunculales</taxon>
        <taxon>Menispermaceae</taxon>
        <taxon>Menispermoideae</taxon>
        <taxon>Cissampelideae</taxon>
        <taxon>Stephania</taxon>
    </lineage>
</organism>
<feature type="transmembrane region" description="Helical" evidence="1">
    <location>
        <begin position="70"/>
        <end position="87"/>
    </location>
</feature>